<dbReference type="Pfam" id="PF13274">
    <property type="entry name" value="SocA_Panacea"/>
    <property type="match status" value="1"/>
</dbReference>
<name>A0A1W6B868_9GAMM</name>
<keyword evidence="3" id="KW-1185">Reference proteome</keyword>
<organism evidence="2 3">
    <name type="scientific">Pantoea alhagi</name>
    <dbReference type="NCBI Taxonomy" id="1891675"/>
    <lineage>
        <taxon>Bacteria</taxon>
        <taxon>Pseudomonadati</taxon>
        <taxon>Pseudomonadota</taxon>
        <taxon>Gammaproteobacteria</taxon>
        <taxon>Enterobacterales</taxon>
        <taxon>Erwiniaceae</taxon>
        <taxon>Pantoea</taxon>
    </lineage>
</organism>
<accession>A0A1W6B868</accession>
<dbReference type="AlphaFoldDB" id="A0A1W6B868"/>
<proteinExistence type="predicted"/>
<evidence type="ECO:0000313" key="2">
    <source>
        <dbReference type="EMBL" id="ARJ43271.1"/>
    </source>
</evidence>
<dbReference type="OrthoDB" id="9799173at2"/>
<evidence type="ECO:0000259" key="1">
    <source>
        <dbReference type="Pfam" id="PF13274"/>
    </source>
</evidence>
<dbReference type="RefSeq" id="WP_085071327.1">
    <property type="nucleotide sequence ID" value="NZ_CP019706.1"/>
</dbReference>
<dbReference type="STRING" id="1891675.B1H58_15340"/>
<reference evidence="2 3" key="1">
    <citation type="submission" date="2017-02" db="EMBL/GenBank/DDBJ databases">
        <title>Complete genome sequence of the drought resistance-promoting endophyte Pantoea alhagi LTYR-11Z.</title>
        <authorList>
            <person name="Zhang L."/>
        </authorList>
    </citation>
    <scope>NUCLEOTIDE SEQUENCE [LARGE SCALE GENOMIC DNA]</scope>
    <source>
        <strain evidence="2 3">LTYR-11Z</strain>
    </source>
</reference>
<dbReference type="EMBL" id="CP019706">
    <property type="protein sequence ID" value="ARJ43271.1"/>
    <property type="molecule type" value="Genomic_DNA"/>
</dbReference>
<gene>
    <name evidence="2" type="ORF">B1H58_15340</name>
</gene>
<dbReference type="KEGG" id="palh:B1H58_15340"/>
<dbReference type="Proteomes" id="UP000192900">
    <property type="component" value="Chromosome"/>
</dbReference>
<dbReference type="InterPro" id="IPR025272">
    <property type="entry name" value="SocA_Panacea"/>
</dbReference>
<evidence type="ECO:0000313" key="3">
    <source>
        <dbReference type="Proteomes" id="UP000192900"/>
    </source>
</evidence>
<feature type="domain" description="Antitoxin SocA-like Panacea" evidence="1">
    <location>
        <begin position="29"/>
        <end position="135"/>
    </location>
</feature>
<protein>
    <recommendedName>
        <fullName evidence="1">Antitoxin SocA-like Panacea domain-containing protein</fullName>
    </recommendedName>
</protein>
<sequence>MAYSAIAVANAFIEKANSKGINDLSPMKLQKLVFFAQSWSLRLLERPLVEDFFAKWQYGPVVPQLYHAVKDYGNRHISGLISTLEFTDDGGFSTVTPKVDDDIQYNCLIDNILDVYGSMTAAYLSKLTHLPGSAWSKTGDEQAVIDNRLLKECIVIEEGRFMSSAEFPFNFDLERMECRANDEFIIIPDEVSSVEDMDAWLKEMVGK</sequence>